<dbReference type="AlphaFoldDB" id="A0A101RNC5"/>
<comment type="caution">
    <text evidence="2">The sequence shown here is derived from an EMBL/GenBank/DDBJ whole genome shotgun (WGS) entry which is preliminary data.</text>
</comment>
<reference evidence="2 3" key="1">
    <citation type="submission" date="2015-10" db="EMBL/GenBank/DDBJ databases">
        <title>Draft genome sequence of Streptomyces canus DSM 40017, type strain for the species Streptomyces canus.</title>
        <authorList>
            <person name="Ruckert C."/>
            <person name="Winkler A."/>
            <person name="Kalinowski J."/>
            <person name="Kampfer P."/>
            <person name="Glaeser S."/>
        </authorList>
    </citation>
    <scope>NUCLEOTIDE SEQUENCE [LARGE SCALE GENOMIC DNA]</scope>
    <source>
        <strain evidence="2 3">DSM 40017</strain>
    </source>
</reference>
<dbReference type="InterPro" id="IPR011990">
    <property type="entry name" value="TPR-like_helical_dom_sf"/>
</dbReference>
<dbReference type="RefSeq" id="WP_059210574.1">
    <property type="nucleotide sequence ID" value="NZ_KQ948674.1"/>
</dbReference>
<evidence type="ECO:0000259" key="1">
    <source>
        <dbReference type="SMART" id="SM00382"/>
    </source>
</evidence>
<dbReference type="Proteomes" id="UP000053669">
    <property type="component" value="Unassembled WGS sequence"/>
</dbReference>
<organism evidence="2 3">
    <name type="scientific">Streptomyces canus</name>
    <dbReference type="NCBI Taxonomy" id="58343"/>
    <lineage>
        <taxon>Bacteria</taxon>
        <taxon>Bacillati</taxon>
        <taxon>Actinomycetota</taxon>
        <taxon>Actinomycetes</taxon>
        <taxon>Kitasatosporales</taxon>
        <taxon>Streptomycetaceae</taxon>
        <taxon>Streptomyces</taxon>
        <taxon>Streptomyces aurantiacus group</taxon>
    </lineage>
</organism>
<dbReference type="SMART" id="SM00028">
    <property type="entry name" value="TPR"/>
    <property type="match status" value="3"/>
</dbReference>
<dbReference type="InterPro" id="IPR019734">
    <property type="entry name" value="TPR_rpt"/>
</dbReference>
<dbReference type="STRING" id="58343.AQJ46_41795"/>
<dbReference type="Pfam" id="PF13191">
    <property type="entry name" value="AAA_16"/>
    <property type="match status" value="1"/>
</dbReference>
<dbReference type="EMBL" id="LMWU01000055">
    <property type="protein sequence ID" value="KUN58812.1"/>
    <property type="molecule type" value="Genomic_DNA"/>
</dbReference>
<proteinExistence type="predicted"/>
<dbReference type="Gene3D" id="3.40.50.300">
    <property type="entry name" value="P-loop containing nucleotide triphosphate hydrolases"/>
    <property type="match status" value="1"/>
</dbReference>
<dbReference type="InterPro" id="IPR041664">
    <property type="entry name" value="AAA_16"/>
</dbReference>
<dbReference type="InterPro" id="IPR003593">
    <property type="entry name" value="AAA+_ATPase"/>
</dbReference>
<dbReference type="SUPFAM" id="SSF48452">
    <property type="entry name" value="TPR-like"/>
    <property type="match status" value="1"/>
</dbReference>
<sequence length="756" mass="80855">MTAAQPASGESACPAPAAGLIQPGTANIISGGTLVGPTVQAGLIHGGVHVHAARATLPVPRQLLPVPAAFTDRIDDVQRLTARLDRMPVGSIGIAVISGPSGIGKSALATRLLHELSDRFPGGQLYADLRGYAPESLARPAEILGRFLRALRPDARPAAVEETATWWRSVTAERPMGILLDNVVDADHLRALLPGGSGHIIVATSREHLASLAGDGAVLHRLGPLDPAAALEYLTFCLGEDRIGREPAAAREIANLCAGLPMALALAVTELAAHPGRSLAAMTTTLSGNHNLLRRSRPSLNRQEAAVSAALDHAYAALPGDTPAAMVYRRLGSLFVLDVDAALTAAVCGLTHADAAEQLRVLRAAHLLESVPGREHPVRGAVYRFHDAARVHARSQAQAEAAGGELDEVLRRALDFFLANTTAAEAIVTPTHRIVARDYAHPLVEPLAFDGEEGTALAWLVAQRDNLFAAIRAAHAGQLDTSLYQLAHALWPLLRATHDYPLWFESHSLGLQAARRCGDRVAERELLGTSAVGLRGAGRFDQAAQAFTEVLSLARADQDQRAEAQALHELGSVALETDRLGEAESLLLEARALRVALSRTSQEKRDRITFQRSVAITDVCLGQVLLKACRPAEAIETLASARSTLLDVRDPLDAGRDLDTRDPLDAGRALAWLARAYAEAGDLTAGEAQGRDAVAEFDQLDVTRWRARSRELLGHTLHAASKRDEARASYREAIQLYERVSRRDARRVQQALSRAA</sequence>
<gene>
    <name evidence="2" type="ORF">AQJ46_41795</name>
</gene>
<dbReference type="PANTHER" id="PTHR47691">
    <property type="entry name" value="REGULATOR-RELATED"/>
    <property type="match status" value="1"/>
</dbReference>
<dbReference type="InterPro" id="IPR027417">
    <property type="entry name" value="P-loop_NTPase"/>
</dbReference>
<accession>A0A101RNC5</accession>
<evidence type="ECO:0000313" key="3">
    <source>
        <dbReference type="Proteomes" id="UP000053669"/>
    </source>
</evidence>
<dbReference type="SMART" id="SM00382">
    <property type="entry name" value="AAA"/>
    <property type="match status" value="1"/>
</dbReference>
<name>A0A101RNC5_9ACTN</name>
<evidence type="ECO:0000313" key="2">
    <source>
        <dbReference type="EMBL" id="KUN58812.1"/>
    </source>
</evidence>
<dbReference type="Gene3D" id="1.25.40.10">
    <property type="entry name" value="Tetratricopeptide repeat domain"/>
    <property type="match status" value="1"/>
</dbReference>
<protein>
    <recommendedName>
        <fullName evidence="1">AAA+ ATPase domain-containing protein</fullName>
    </recommendedName>
</protein>
<dbReference type="SUPFAM" id="SSF52540">
    <property type="entry name" value="P-loop containing nucleoside triphosphate hydrolases"/>
    <property type="match status" value="1"/>
</dbReference>
<dbReference type="PANTHER" id="PTHR47691:SF3">
    <property type="entry name" value="HTH-TYPE TRANSCRIPTIONAL REGULATOR RV0890C-RELATED"/>
    <property type="match status" value="1"/>
</dbReference>
<feature type="domain" description="AAA+ ATPase" evidence="1">
    <location>
        <begin position="91"/>
        <end position="224"/>
    </location>
</feature>